<dbReference type="AlphaFoldDB" id="A0A3P7DGE4"/>
<dbReference type="OrthoDB" id="5871362at2759"/>
<dbReference type="EMBL" id="UYWW01000387">
    <property type="protein sequence ID" value="VDM08333.1"/>
    <property type="molecule type" value="Genomic_DNA"/>
</dbReference>
<evidence type="ECO:0000313" key="1">
    <source>
        <dbReference type="EMBL" id="VDM08333.1"/>
    </source>
</evidence>
<reference evidence="1 2" key="1">
    <citation type="submission" date="2018-11" db="EMBL/GenBank/DDBJ databases">
        <authorList>
            <consortium name="Pathogen Informatics"/>
        </authorList>
    </citation>
    <scope>NUCLEOTIDE SEQUENCE [LARGE SCALE GENOMIC DNA]</scope>
</reference>
<sequence>MICNASSFTAINISARCNLESDHTKLGRCLRPWLDLWEMIRVQEGHASNLVYPIPFYSRESVLFLCSAYLDSRSTCMTSEVLEKCKHNEMIIFIQSHMRYYCGNKAKLAFEKFGCIHDALMSDQHCWRHIQDISSSTYGGGKCIGIPTFFNCILPGVRSKCENSGVHILVDAITSFGCALQKELVRQSAAYIAKMNDTGEFTEEAGKTYIRNQLPSALPVLDEERNARPSIQRYMTMWNNFDNFHLSTSTSSTTNGMQNESSGVELFHQRNPTNGLLSSFLSKKQTSDYRLASDRKIDSDLDDVEENTFLQSDPAIEIAFDDDENVISISKTKLFTCTTRQEEQIAQCYAPMIELWNKIQNQHRSFDDILLPFLTYDPKELNDLCDLLDVIFDNCFTTSLISNCQNNILMEFVNEHFGIICSKTGAGNLSEPFTCLRKVIIEKKADIMDDWYALQECTAIIRYNSSGIIHCDQMSHFFDCLLGAVQRKCTQETQFFFADIITNFGCTATLNHYKSNIERTTTEKMSMNQKRKSVPLEVQKINPSIVQERHSVKILDGELFSYQLSTECTKEMQIRARLCVKPLMLRWNKMRQQRPMLKNVSFPMYKYTRQELLELCDGYANMFLCAGFESITICLNDEMIRFARDHFGYICTPQNIKRFMEHYECIVEVATAYNERCQMFITGVAEPGKDLVGGLLKKCRGIRQYYDCMKSEIIWKCHSEALKEFETSVIEYGCDLGLNDSL</sequence>
<dbReference type="PANTHER" id="PTHR37431">
    <property type="entry name" value="PROTEIN CBG06927"/>
    <property type="match status" value="1"/>
</dbReference>
<accession>A0A3P7DGE4</accession>
<dbReference type="Proteomes" id="UP000270924">
    <property type="component" value="Unassembled WGS sequence"/>
</dbReference>
<protein>
    <recommendedName>
        <fullName evidence="3">DUF19 domain-containing protein</fullName>
    </recommendedName>
</protein>
<organism evidence="1 2">
    <name type="scientific">Wuchereria bancrofti</name>
    <dbReference type="NCBI Taxonomy" id="6293"/>
    <lineage>
        <taxon>Eukaryota</taxon>
        <taxon>Metazoa</taxon>
        <taxon>Ecdysozoa</taxon>
        <taxon>Nematoda</taxon>
        <taxon>Chromadorea</taxon>
        <taxon>Rhabditida</taxon>
        <taxon>Spirurina</taxon>
        <taxon>Spiruromorpha</taxon>
        <taxon>Filarioidea</taxon>
        <taxon>Onchocercidae</taxon>
        <taxon>Wuchereria</taxon>
    </lineage>
</organism>
<dbReference type="OMA" id="LAQFDMI"/>
<dbReference type="PANTHER" id="PTHR37431:SF3">
    <property type="entry name" value="DUF19 DOMAIN-CONTAINING PROTEIN"/>
    <property type="match status" value="1"/>
</dbReference>
<evidence type="ECO:0000313" key="2">
    <source>
        <dbReference type="Proteomes" id="UP000270924"/>
    </source>
</evidence>
<dbReference type="InParanoid" id="A0A3P7DGE4"/>
<keyword evidence="2" id="KW-1185">Reference proteome</keyword>
<evidence type="ECO:0008006" key="3">
    <source>
        <dbReference type="Google" id="ProtNLM"/>
    </source>
</evidence>
<dbReference type="FunCoup" id="A0A3P7DGE4">
    <property type="interactions" value="82"/>
</dbReference>
<name>A0A3P7DGE4_WUCBA</name>
<proteinExistence type="predicted"/>
<gene>
    <name evidence="1" type="ORF">WBA_LOCUS1719</name>
</gene>